<feature type="domain" description="Integrase catalytic" evidence="5">
    <location>
        <begin position="1425"/>
        <end position="1583"/>
    </location>
</feature>
<evidence type="ECO:0000313" key="6">
    <source>
        <dbReference type="Proteomes" id="UP000504604"/>
    </source>
</evidence>
<keyword evidence="1" id="KW-0233">DNA recombination</keyword>
<dbReference type="Pfam" id="PF00665">
    <property type="entry name" value="rve"/>
    <property type="match status" value="1"/>
</dbReference>
<evidence type="ECO:0000256" key="1">
    <source>
        <dbReference type="ARBA" id="ARBA00023172"/>
    </source>
</evidence>
<dbReference type="GO" id="GO:0006310">
    <property type="term" value="P:DNA recombination"/>
    <property type="evidence" value="ECO:0007669"/>
    <property type="project" value="UniProtKB-KW"/>
</dbReference>
<evidence type="ECO:0000256" key="2">
    <source>
        <dbReference type="SAM" id="MobiDB-lite"/>
    </source>
</evidence>
<feature type="domain" description="Reverse transcriptase" evidence="3">
    <location>
        <begin position="759"/>
        <end position="938"/>
    </location>
</feature>
<proteinExistence type="predicted"/>
<dbReference type="InterPro" id="IPR005162">
    <property type="entry name" value="Retrotrans_gag_dom"/>
</dbReference>
<dbReference type="OrthoDB" id="1715826at2759"/>
<dbReference type="GO" id="GO:0003676">
    <property type="term" value="F:nucleic acid binding"/>
    <property type="evidence" value="ECO:0007669"/>
    <property type="project" value="InterPro"/>
</dbReference>
<dbReference type="Gene3D" id="3.30.420.10">
    <property type="entry name" value="Ribonuclease H-like superfamily/Ribonuclease H"/>
    <property type="match status" value="2"/>
</dbReference>
<name>A0A6I9T0H8_SESIN</name>
<dbReference type="Gene3D" id="3.10.10.10">
    <property type="entry name" value="HIV Type 1 Reverse Transcriptase, subunit A, domain 1"/>
    <property type="match status" value="1"/>
</dbReference>
<dbReference type="PROSITE" id="PS50994">
    <property type="entry name" value="INTEGRASE"/>
    <property type="match status" value="1"/>
</dbReference>
<feature type="region of interest" description="Disordered" evidence="2">
    <location>
        <begin position="63"/>
        <end position="102"/>
    </location>
</feature>
<feature type="compositionally biased region" description="Basic and acidic residues" evidence="2">
    <location>
        <begin position="1"/>
        <end position="19"/>
    </location>
</feature>
<dbReference type="Pfam" id="PF00078">
    <property type="entry name" value="RVT_1"/>
    <property type="match status" value="1"/>
</dbReference>
<sequence>MDRSEGGRRAIEETPRGGNERIVQLTQGELQRMMEEASRNAILAYEKRTQPAENENAQRRMIREKETERISEGMSRRAPERGRMVAPSEVGSSSLGDGGNENLRSRKQMSIAILREIVNTTFKMPDLPKYDGLKDPQEHGSAFDLVMNLYGQSDPIKAKLFITTLMGKAQEWFMSLPPGSIESHEQLVQKFIFHFASKRKQKRSATYLFTIRQKENETLKNFMGRFNNETLEVQDLRIDMMVSILIHGLKKGPFALALARDPPTNVEQLMRLAQKYINEEEMNAMKDGEWLGAGKTRDREPGKDPKQNSDRVRDLTYRPKYHRYTPLNTTRTKALLTVEKSDMLKWPRHTRFTPAKKYSGKYCKFHRERGHDTEECYQLKDEIERLIRQGYFRELVMKCRAEETVARRSRSRSPDRRQDKGKGVVKEPNLGGNAPVKGVIYTIAGGPEGGDSRRSRKRQNRNVQHNQLIASIEPEEEITFEDKDVAGGVRSQNDPMVIKLDIANFTVRRVLIDNGSSADIILWDVLVKMGLENAKLEPVRTPLVGFGGTEIVPLGTLDLPVSMGEDPRRKTLIKFLVVDTPFAYNVIFGRPGLNAFRAIVSTYHLKVKFPTRTGIGEVVCDPEEARKCYNLSLKKGETTDKRRKLDVIEGGSQISDGKFERIRPAETHKVVEVIQGDPSKTTRIGSQLGEQLETMMISLLRKNADIFAWSSSDFVGVAPDVIVHRLNVDPTMRPVQQKKRNFSMEKNQVIREEVDRLLNAGYIMEVQYTNWLSNVVVVPKPGGKWRVCIDFTDLNKACPKDPYPLPRIDALVDSTAGYELFSMMDAYQGYHQIFMAEEDQDKISFVTERGIYCYKVMPFGLKNAGATYQRLVNRMFEDQIGKTMEVYVDDMLVKSSRSQDHIAYLEQTFATLRKYRMKLNPMKCTFGVAGGKFLGYLVSERGIEMNPEKIEAILKLKSPTNIKEVQKLTGKLASLNRFISKSSDRNLPFFKVLRKTKNFEWTEECEQAFQDLKTYLRSPPLLANPKGNEVLYVYLAVSENAISSALVREEGGVQSPIYYVSKMLHGAEKRYAQIEKLALALIVTARKLRPYFQGHRIIVLTNHPLRNVLARPEASGRLVKWAVELGEFDIEYQARTALKGQVLADFMVEFVDEPETEPSSGKWMLHVDGSSNAGNGRIGILIQGPENIEIEVVARLSFPVTNNEAEYEALIMGLELSLEAGAKDLEVFTDSQLVALQIEGTYETREERMILYHTKAKSIMSKFNKCQVHQIPRHENDRADSLSKFGATLSRIKDRKITVMIKETSAIAEVVDINTANEKPSWKDEIVRYLRDGILPADPIAARRLKMRTPRFTLINEQLYKRTVEGPLLKCLDPERAEYVMREIHEGSCGNHSGGRYKRVGQEMRSLPEVRSTDPHTSAQMEPVKIACPFDQWGIDILGPFPTARSQKKFIVVAVEYFSKWVEAEAVAKVTEGHMIEFIWKNIICRFGVPRILISDNGTQFQGKKITSWCKELKIQQHFTAVGHPQSNGQVEVVNRTILQHLKTRLNSKGSWLDELPGVLWAYRTTPRSSTGETPFCLVFGTEALIPAEIGEESHRVAMYDPATNREERCLDLEIIEEKREIAYAKILHHKNLMMRSYNKNLRPRQFQVGDLVLKKVEVSKHVGKLDPGWEGPYKVTEIKRRGTYRLQDLEGRDLPRPWNVQNLKKFYA</sequence>
<feature type="domain" description="RNase H type-1" evidence="4">
    <location>
        <begin position="1159"/>
        <end position="1288"/>
    </location>
</feature>
<feature type="region of interest" description="Disordered" evidence="2">
    <location>
        <begin position="291"/>
        <end position="313"/>
    </location>
</feature>
<dbReference type="PANTHER" id="PTHR48475:SF2">
    <property type="entry name" value="RIBONUCLEASE H"/>
    <property type="match status" value="1"/>
</dbReference>
<dbReference type="InterPro" id="IPR002156">
    <property type="entry name" value="RNaseH_domain"/>
</dbReference>
<dbReference type="Gene3D" id="2.40.70.10">
    <property type="entry name" value="Acid Proteases"/>
    <property type="match status" value="1"/>
</dbReference>
<dbReference type="GO" id="GO:0004523">
    <property type="term" value="F:RNA-DNA hybrid ribonuclease activity"/>
    <property type="evidence" value="ECO:0007669"/>
    <property type="project" value="InterPro"/>
</dbReference>
<dbReference type="Pfam" id="PF13456">
    <property type="entry name" value="RVT_3"/>
    <property type="match status" value="1"/>
</dbReference>
<reference evidence="7" key="1">
    <citation type="submission" date="2025-08" db="UniProtKB">
        <authorList>
            <consortium name="RefSeq"/>
        </authorList>
    </citation>
    <scope>IDENTIFICATION</scope>
</reference>
<dbReference type="CDD" id="cd00303">
    <property type="entry name" value="retropepsin_like"/>
    <property type="match status" value="1"/>
</dbReference>
<gene>
    <name evidence="7" type="primary">LOC105158536</name>
</gene>
<accession>A0A6I9T0H8</accession>
<dbReference type="InterPro" id="IPR012337">
    <property type="entry name" value="RNaseH-like_sf"/>
</dbReference>
<dbReference type="RefSeq" id="XP_011073620.1">
    <property type="nucleotide sequence ID" value="XM_011075318.1"/>
</dbReference>
<dbReference type="InterPro" id="IPR001584">
    <property type="entry name" value="Integrase_cat-core"/>
</dbReference>
<dbReference type="KEGG" id="sind:105158536"/>
<dbReference type="InterPro" id="IPR000477">
    <property type="entry name" value="RT_dom"/>
</dbReference>
<dbReference type="InParanoid" id="A0A6I9T0H8"/>
<dbReference type="SUPFAM" id="SSF56672">
    <property type="entry name" value="DNA/RNA polymerases"/>
    <property type="match status" value="1"/>
</dbReference>
<dbReference type="SUPFAM" id="SSF53098">
    <property type="entry name" value="Ribonuclease H-like"/>
    <property type="match status" value="2"/>
</dbReference>
<organism evidence="6 7">
    <name type="scientific">Sesamum indicum</name>
    <name type="common">Oriental sesame</name>
    <name type="synonym">Sesamum orientale</name>
    <dbReference type="NCBI Taxonomy" id="4182"/>
    <lineage>
        <taxon>Eukaryota</taxon>
        <taxon>Viridiplantae</taxon>
        <taxon>Streptophyta</taxon>
        <taxon>Embryophyta</taxon>
        <taxon>Tracheophyta</taxon>
        <taxon>Spermatophyta</taxon>
        <taxon>Magnoliopsida</taxon>
        <taxon>eudicotyledons</taxon>
        <taxon>Gunneridae</taxon>
        <taxon>Pentapetalae</taxon>
        <taxon>asterids</taxon>
        <taxon>lamiids</taxon>
        <taxon>Lamiales</taxon>
        <taxon>Pedaliaceae</taxon>
        <taxon>Sesamum</taxon>
    </lineage>
</organism>
<dbReference type="PROSITE" id="PS50878">
    <property type="entry name" value="RT_POL"/>
    <property type="match status" value="1"/>
</dbReference>
<dbReference type="Proteomes" id="UP000504604">
    <property type="component" value="Linkage group LG3"/>
</dbReference>
<dbReference type="InterPro" id="IPR036397">
    <property type="entry name" value="RNaseH_sf"/>
</dbReference>
<dbReference type="PROSITE" id="PS50879">
    <property type="entry name" value="RNASE_H_1"/>
    <property type="match status" value="1"/>
</dbReference>
<dbReference type="PANTHER" id="PTHR48475">
    <property type="entry name" value="RIBONUCLEASE H"/>
    <property type="match status" value="1"/>
</dbReference>
<dbReference type="GeneID" id="105158536"/>
<evidence type="ECO:0000259" key="5">
    <source>
        <dbReference type="PROSITE" id="PS50994"/>
    </source>
</evidence>
<dbReference type="Pfam" id="PF03732">
    <property type="entry name" value="Retrotrans_gag"/>
    <property type="match status" value="1"/>
</dbReference>
<feature type="compositionally biased region" description="Basic and acidic residues" evidence="2">
    <location>
        <begin position="63"/>
        <end position="83"/>
    </location>
</feature>
<protein>
    <submittedName>
        <fullName evidence="7">Uncharacterized protein LOC105158536</fullName>
    </submittedName>
</protein>
<dbReference type="Pfam" id="PF17919">
    <property type="entry name" value="RT_RNaseH_2"/>
    <property type="match status" value="1"/>
</dbReference>
<feature type="region of interest" description="Disordered" evidence="2">
    <location>
        <begin position="403"/>
        <end position="464"/>
    </location>
</feature>
<feature type="region of interest" description="Disordered" evidence="2">
    <location>
        <begin position="1"/>
        <end position="20"/>
    </location>
</feature>
<dbReference type="CDD" id="cd09279">
    <property type="entry name" value="RNase_HI_like"/>
    <property type="match status" value="1"/>
</dbReference>
<evidence type="ECO:0000259" key="4">
    <source>
        <dbReference type="PROSITE" id="PS50879"/>
    </source>
</evidence>
<dbReference type="CDD" id="cd01647">
    <property type="entry name" value="RT_LTR"/>
    <property type="match status" value="1"/>
</dbReference>
<dbReference type="InterPro" id="IPR043128">
    <property type="entry name" value="Rev_trsase/Diguanyl_cyclase"/>
</dbReference>
<dbReference type="InterPro" id="IPR043502">
    <property type="entry name" value="DNA/RNA_pol_sf"/>
</dbReference>
<keyword evidence="6" id="KW-1185">Reference proteome</keyword>
<dbReference type="InterPro" id="IPR041577">
    <property type="entry name" value="RT_RNaseH_2"/>
</dbReference>
<feature type="compositionally biased region" description="Basic and acidic residues" evidence="2">
    <location>
        <begin position="403"/>
        <end position="425"/>
    </location>
</feature>
<dbReference type="GO" id="GO:0015074">
    <property type="term" value="P:DNA integration"/>
    <property type="evidence" value="ECO:0007669"/>
    <property type="project" value="InterPro"/>
</dbReference>
<evidence type="ECO:0000313" key="7">
    <source>
        <dbReference type="RefSeq" id="XP_011073620.1"/>
    </source>
</evidence>
<evidence type="ECO:0000259" key="3">
    <source>
        <dbReference type="PROSITE" id="PS50878"/>
    </source>
</evidence>
<dbReference type="InterPro" id="IPR021109">
    <property type="entry name" value="Peptidase_aspartic_dom_sf"/>
</dbReference>
<dbReference type="Gene3D" id="3.30.70.270">
    <property type="match status" value="2"/>
</dbReference>